<dbReference type="OrthoDB" id="9633439at2759"/>
<keyword evidence="4" id="KW-1185">Reference proteome</keyword>
<dbReference type="Pfam" id="PF14650">
    <property type="entry name" value="FAM75"/>
    <property type="match status" value="2"/>
</dbReference>
<dbReference type="RefSeq" id="XP_044941320.1">
    <property type="nucleotide sequence ID" value="XM_045085385.1"/>
</dbReference>
<feature type="compositionally biased region" description="Basic and acidic residues" evidence="2">
    <location>
        <begin position="184"/>
        <end position="194"/>
    </location>
</feature>
<dbReference type="InterPro" id="IPR039509">
    <property type="entry name" value="SPATA31"/>
</dbReference>
<evidence type="ECO:0000256" key="1">
    <source>
        <dbReference type="ARBA" id="ARBA00035009"/>
    </source>
</evidence>
<dbReference type="PANTHER" id="PTHR21859:SF12">
    <property type="entry name" value="SPERMATOGENESIS-ASSOCIATED PROTEIN 31D1"/>
    <property type="match status" value="1"/>
</dbReference>
<dbReference type="AlphaFoldDB" id="A0A8U0SE89"/>
<evidence type="ECO:0000256" key="2">
    <source>
        <dbReference type="SAM" id="MobiDB-lite"/>
    </source>
</evidence>
<feature type="domain" description="SPATA31" evidence="3">
    <location>
        <begin position="197"/>
        <end position="275"/>
    </location>
</feature>
<feature type="compositionally biased region" description="Low complexity" evidence="2">
    <location>
        <begin position="37"/>
        <end position="48"/>
    </location>
</feature>
<gene>
    <name evidence="5" type="primary">LOC106004300</name>
</gene>
<protein>
    <submittedName>
        <fullName evidence="5">Spermatogenesis-associated protein 31D3-like</fullName>
    </submittedName>
</protein>
<accession>A0A8U0SE89</accession>
<feature type="compositionally biased region" description="Pro residues" evidence="2">
    <location>
        <begin position="56"/>
        <end position="71"/>
    </location>
</feature>
<evidence type="ECO:0000259" key="3">
    <source>
        <dbReference type="Pfam" id="PF14650"/>
    </source>
</evidence>
<evidence type="ECO:0000313" key="5">
    <source>
        <dbReference type="RefSeq" id="XP_044941320.1"/>
    </source>
</evidence>
<feature type="region of interest" description="Disordered" evidence="2">
    <location>
        <begin position="35"/>
        <end position="71"/>
    </location>
</feature>
<organism evidence="4 5">
    <name type="scientific">Mustela putorius furo</name>
    <name type="common">European domestic ferret</name>
    <name type="synonym">Mustela furo</name>
    <dbReference type="NCBI Taxonomy" id="9669"/>
    <lineage>
        <taxon>Eukaryota</taxon>
        <taxon>Metazoa</taxon>
        <taxon>Chordata</taxon>
        <taxon>Craniata</taxon>
        <taxon>Vertebrata</taxon>
        <taxon>Euteleostomi</taxon>
        <taxon>Mammalia</taxon>
        <taxon>Eutheria</taxon>
        <taxon>Laurasiatheria</taxon>
        <taxon>Carnivora</taxon>
        <taxon>Caniformia</taxon>
        <taxon>Musteloidea</taxon>
        <taxon>Mustelidae</taxon>
        <taxon>Mustelinae</taxon>
        <taxon>Mustela</taxon>
    </lineage>
</organism>
<dbReference type="GeneID" id="106004300"/>
<name>A0A8U0SE89_MUSPF</name>
<feature type="domain" description="SPATA31" evidence="3">
    <location>
        <begin position="3"/>
        <end position="194"/>
    </location>
</feature>
<proteinExistence type="inferred from homology"/>
<evidence type="ECO:0000313" key="4">
    <source>
        <dbReference type="Proteomes" id="UP000000715"/>
    </source>
</evidence>
<dbReference type="PANTHER" id="PTHR21859">
    <property type="entry name" value="ACROSOME-SPECIFIC PROTEIN"/>
    <property type="match status" value="1"/>
</dbReference>
<reference evidence="5" key="1">
    <citation type="submission" date="2025-08" db="UniProtKB">
        <authorList>
            <consortium name="RefSeq"/>
        </authorList>
    </citation>
    <scope>IDENTIFICATION</scope>
    <source>
        <tissue evidence="5">Brain</tissue>
    </source>
</reference>
<feature type="region of interest" description="Disordered" evidence="2">
    <location>
        <begin position="184"/>
        <end position="240"/>
    </location>
</feature>
<feature type="compositionally biased region" description="Basic and acidic residues" evidence="2">
    <location>
        <begin position="214"/>
        <end position="231"/>
    </location>
</feature>
<comment type="similarity">
    <text evidence="1">Belongs to the SPATA31 family.</text>
</comment>
<sequence length="346" mass="38824">MHQQRPYPTTLEEGHLQQPPIQFFWGLQTPSRSFFPAADASDNISNASPEQESPVVPHPLPPSLPENPPQLLPQTQPLPLPHVQPQAHLQSPLPILPSGPLPDIKICGACFHRPQNESESLPSTEMEHLEWNVLQKVQECVWDLCTAVQRPQEDYCPSAPNPSLSHKATKAQVVISVPAGQFPLKEEPRRKLERSGTQPREWPKDDLLSDLESSSDHDMGYYSEKELRSPSEKNSTVSVETIGQRQLENVLKIHLRKKSEEISEGQLPGTVHNSWHTMKQTSLPSEKSQTELKQRSLLPSEVEDYSLNTFQELPFVELHVQQMLDAHIKSFVGGSYGAFPPGSLNP</sequence>
<dbReference type="Proteomes" id="UP000000715">
    <property type="component" value="Unplaced"/>
</dbReference>